<accession>A0A0V0J9N4</accession>
<protein>
    <submittedName>
        <fullName evidence="1">Uncharacterized protein</fullName>
    </submittedName>
</protein>
<sequence length="110" mass="12542">MAIIYISARQIKTIICTQDGSSFIHVKCANCSRAWHTGLDQSRVLVSPDPKSRLKAQHIWSVSRHSLKVHSGWDQSSVWRMGRRMPLDAPDLVQLRRRGRPLLPGKLKCN</sequence>
<evidence type="ECO:0000313" key="1">
    <source>
        <dbReference type="EMBL" id="JAP62326.1"/>
    </source>
</evidence>
<gene>
    <name evidence="1" type="ORF">TR21337</name>
</gene>
<dbReference type="EMBL" id="GEEE01000899">
    <property type="protein sequence ID" value="JAP62326.1"/>
    <property type="molecule type" value="Transcribed_RNA"/>
</dbReference>
<organism evidence="1">
    <name type="scientific">Schistocephalus solidus</name>
    <name type="common">Tapeworm</name>
    <dbReference type="NCBI Taxonomy" id="70667"/>
    <lineage>
        <taxon>Eukaryota</taxon>
        <taxon>Metazoa</taxon>
        <taxon>Spiralia</taxon>
        <taxon>Lophotrochozoa</taxon>
        <taxon>Platyhelminthes</taxon>
        <taxon>Cestoda</taxon>
        <taxon>Eucestoda</taxon>
        <taxon>Diphyllobothriidea</taxon>
        <taxon>Diphyllobothriidae</taxon>
        <taxon>Schistocephalus</taxon>
    </lineage>
</organism>
<name>A0A0V0J9N4_SCHSO</name>
<dbReference type="AlphaFoldDB" id="A0A0V0J9N4"/>
<reference evidence="1" key="1">
    <citation type="submission" date="2016-01" db="EMBL/GenBank/DDBJ databases">
        <title>Reference transcriptome for the parasite Schistocephalus solidus: insights into the molecular evolution of parasitism.</title>
        <authorList>
            <person name="Hebert F.O."/>
            <person name="Grambauer S."/>
            <person name="Barber I."/>
            <person name="Landry C.R."/>
            <person name="Aubin-Horth N."/>
        </authorList>
    </citation>
    <scope>NUCLEOTIDE SEQUENCE</scope>
</reference>
<proteinExistence type="predicted"/>